<dbReference type="InterPro" id="IPR006674">
    <property type="entry name" value="HD_domain"/>
</dbReference>
<feature type="domain" description="HD" evidence="1">
    <location>
        <begin position="15"/>
        <end position="115"/>
    </location>
</feature>
<protein>
    <recommendedName>
        <fullName evidence="1">HD domain-containing protein</fullName>
    </recommendedName>
</protein>
<dbReference type="Gene3D" id="1.10.3210.10">
    <property type="entry name" value="Hypothetical protein af1432"/>
    <property type="match status" value="1"/>
</dbReference>
<sequence>MGGEGFRYVSAVVANCKLLALELEAQEDQAVAIDTDALIIAGYLHDISTVTHGFLDHQVKSAEMAVEFLRKLDAPEEQVQRVEQAILTHTTVVAPDQRTETVTEGHILYDADKLGRLSGLAVVTSLIEFGARYPNRAVTGEVLAAILRHVEERFIELYQSLNTTPARNMARNKFNNTLAFLDGVIEHLSDATPI</sequence>
<evidence type="ECO:0000259" key="1">
    <source>
        <dbReference type="Pfam" id="PF01966"/>
    </source>
</evidence>
<dbReference type="EMBL" id="BNJJ01000006">
    <property type="protein sequence ID" value="GHO84582.1"/>
    <property type="molecule type" value="Genomic_DNA"/>
</dbReference>
<proteinExistence type="predicted"/>
<dbReference type="Proteomes" id="UP000635565">
    <property type="component" value="Unassembled WGS sequence"/>
</dbReference>
<name>A0ABQ3VEJ1_9CHLR</name>
<accession>A0ABQ3VEJ1</accession>
<evidence type="ECO:0000313" key="2">
    <source>
        <dbReference type="EMBL" id="GHO84582.1"/>
    </source>
</evidence>
<evidence type="ECO:0000313" key="3">
    <source>
        <dbReference type="Proteomes" id="UP000635565"/>
    </source>
</evidence>
<dbReference type="SUPFAM" id="SSF109604">
    <property type="entry name" value="HD-domain/PDEase-like"/>
    <property type="match status" value="1"/>
</dbReference>
<dbReference type="CDD" id="cd00077">
    <property type="entry name" value="HDc"/>
    <property type="match status" value="1"/>
</dbReference>
<gene>
    <name evidence="2" type="ORF">KSZ_25880</name>
</gene>
<keyword evidence="3" id="KW-1185">Reference proteome</keyword>
<dbReference type="Pfam" id="PF01966">
    <property type="entry name" value="HD"/>
    <property type="match status" value="1"/>
</dbReference>
<dbReference type="InterPro" id="IPR003607">
    <property type="entry name" value="HD/PDEase_dom"/>
</dbReference>
<organism evidence="2 3">
    <name type="scientific">Dictyobacter formicarum</name>
    <dbReference type="NCBI Taxonomy" id="2778368"/>
    <lineage>
        <taxon>Bacteria</taxon>
        <taxon>Bacillati</taxon>
        <taxon>Chloroflexota</taxon>
        <taxon>Ktedonobacteria</taxon>
        <taxon>Ktedonobacterales</taxon>
        <taxon>Dictyobacteraceae</taxon>
        <taxon>Dictyobacter</taxon>
    </lineage>
</organism>
<reference evidence="2 3" key="1">
    <citation type="journal article" date="2021" name="Int. J. Syst. Evol. Microbiol.">
        <title>Reticulibacter mediterranei gen. nov., sp. nov., within the new family Reticulibacteraceae fam. nov., and Ktedonospora formicarum gen. nov., sp. nov., Ktedonobacter robiniae sp. nov., Dictyobacter formicarum sp. nov. and Dictyobacter arantiisoli sp. nov., belonging to the class Ktedonobacteria.</title>
        <authorList>
            <person name="Yabe S."/>
            <person name="Zheng Y."/>
            <person name="Wang C.M."/>
            <person name="Sakai Y."/>
            <person name="Abe K."/>
            <person name="Yokota A."/>
            <person name="Donadio S."/>
            <person name="Cavaletti L."/>
            <person name="Monciardini P."/>
        </authorList>
    </citation>
    <scope>NUCLEOTIDE SEQUENCE [LARGE SCALE GENOMIC DNA]</scope>
    <source>
        <strain evidence="2 3">SOSP1-9</strain>
    </source>
</reference>
<comment type="caution">
    <text evidence="2">The sequence shown here is derived from an EMBL/GenBank/DDBJ whole genome shotgun (WGS) entry which is preliminary data.</text>
</comment>